<evidence type="ECO:0000313" key="3">
    <source>
        <dbReference type="Proteomes" id="UP000268016"/>
    </source>
</evidence>
<protein>
    <recommendedName>
        <fullName evidence="4">HdeD family acid-resistance protein</fullName>
    </recommendedName>
</protein>
<dbReference type="InterPro" id="IPR005325">
    <property type="entry name" value="DUF308_memb"/>
</dbReference>
<feature type="transmembrane region" description="Helical" evidence="1">
    <location>
        <begin position="29"/>
        <end position="49"/>
    </location>
</feature>
<accession>A0A3N2R7C2</accession>
<evidence type="ECO:0000256" key="1">
    <source>
        <dbReference type="SAM" id="Phobius"/>
    </source>
</evidence>
<feature type="transmembrane region" description="Helical" evidence="1">
    <location>
        <begin position="85"/>
        <end position="103"/>
    </location>
</feature>
<dbReference type="Proteomes" id="UP000268016">
    <property type="component" value="Unassembled WGS sequence"/>
</dbReference>
<keyword evidence="1" id="KW-1133">Transmembrane helix</keyword>
<dbReference type="PANTHER" id="PTHR34989">
    <property type="entry name" value="PROTEIN HDED"/>
    <property type="match status" value="1"/>
</dbReference>
<dbReference type="RefSeq" id="WP_123640862.1">
    <property type="nucleotide sequence ID" value="NZ_ML119082.1"/>
</dbReference>
<dbReference type="OrthoDB" id="5678253at2"/>
<feature type="transmembrane region" description="Helical" evidence="1">
    <location>
        <begin position="5"/>
        <end position="23"/>
    </location>
</feature>
<name>A0A3N2R7C2_9RHOB</name>
<dbReference type="EMBL" id="RDRB01000002">
    <property type="protein sequence ID" value="ROU03327.1"/>
    <property type="molecule type" value="Genomic_DNA"/>
</dbReference>
<organism evidence="2 3">
    <name type="scientific">Histidinibacterium lentulum</name>
    <dbReference type="NCBI Taxonomy" id="2480588"/>
    <lineage>
        <taxon>Bacteria</taxon>
        <taxon>Pseudomonadati</taxon>
        <taxon>Pseudomonadota</taxon>
        <taxon>Alphaproteobacteria</taxon>
        <taxon>Rhodobacterales</taxon>
        <taxon>Paracoccaceae</taxon>
        <taxon>Histidinibacterium</taxon>
    </lineage>
</organism>
<dbReference type="GO" id="GO:0005886">
    <property type="term" value="C:plasma membrane"/>
    <property type="evidence" value="ECO:0007669"/>
    <property type="project" value="TreeGrafter"/>
</dbReference>
<feature type="transmembrane region" description="Helical" evidence="1">
    <location>
        <begin position="61"/>
        <end position="79"/>
    </location>
</feature>
<dbReference type="AlphaFoldDB" id="A0A3N2R7C2"/>
<feature type="transmembrane region" description="Helical" evidence="1">
    <location>
        <begin position="115"/>
        <end position="134"/>
    </location>
</feature>
<evidence type="ECO:0000313" key="2">
    <source>
        <dbReference type="EMBL" id="ROU03327.1"/>
    </source>
</evidence>
<evidence type="ECO:0008006" key="4">
    <source>
        <dbReference type="Google" id="ProtNLM"/>
    </source>
</evidence>
<keyword evidence="1" id="KW-0472">Membrane</keyword>
<feature type="transmembrane region" description="Helical" evidence="1">
    <location>
        <begin position="140"/>
        <end position="166"/>
    </location>
</feature>
<comment type="caution">
    <text evidence="2">The sequence shown here is derived from an EMBL/GenBank/DDBJ whole genome shotgun (WGS) entry which is preliminary data.</text>
</comment>
<sequence>MDRPIVSIITGLIAFIGGFMALFNPLAATLTATALAGWFFILIGVLQIVAAFRGEGWGAKILYAIMGVVFLLLGTNLLSEPLAGVLSLTLLVAILFLVGGVIKIGMSFALGLGQFWPLAVSGVLSLILAFMIFTNFPGSAVVTLGLLLGVELLSTGVSLISFGMAARRPGTA</sequence>
<reference evidence="2 3" key="1">
    <citation type="submission" date="2018-10" db="EMBL/GenBank/DDBJ databases">
        <title>Histidinibacterium lentulum gen. nov., sp. nov., a marine bacterium from the culture broth of Picochlorum sp. 122.</title>
        <authorList>
            <person name="Wang G."/>
        </authorList>
    </citation>
    <scope>NUCLEOTIDE SEQUENCE [LARGE SCALE GENOMIC DNA]</scope>
    <source>
        <strain evidence="2 3">B17</strain>
    </source>
</reference>
<proteinExistence type="predicted"/>
<dbReference type="PANTHER" id="PTHR34989:SF1">
    <property type="entry name" value="PROTEIN HDED"/>
    <property type="match status" value="1"/>
</dbReference>
<dbReference type="Pfam" id="PF03729">
    <property type="entry name" value="DUF308"/>
    <property type="match status" value="1"/>
</dbReference>
<keyword evidence="1" id="KW-0812">Transmembrane</keyword>
<dbReference type="InterPro" id="IPR052712">
    <property type="entry name" value="Acid_resist_chaperone_HdeD"/>
</dbReference>
<gene>
    <name evidence="2" type="ORF">EAT49_03195</name>
</gene>
<keyword evidence="3" id="KW-1185">Reference proteome</keyword>